<dbReference type="HOGENOM" id="CLU_601929_0_0_1"/>
<feature type="transmembrane region" description="Helical" evidence="1">
    <location>
        <begin position="174"/>
        <end position="191"/>
    </location>
</feature>
<evidence type="ECO:0008006" key="4">
    <source>
        <dbReference type="Google" id="ProtNLM"/>
    </source>
</evidence>
<feature type="transmembrane region" description="Helical" evidence="1">
    <location>
        <begin position="306"/>
        <end position="324"/>
    </location>
</feature>
<dbReference type="PaxDb" id="2903-EOD35951"/>
<sequence length="505" mass="51868">MPKLHENGPKIDVSGLAAPLLRGESSDTPPLSPLPLSSGEERLAMRCAVAIVFTTTFLWGIVPGDAVMRSLVVCGAPSLTPHDSPAWSGSDRCGDQKLVLATTARLGGDLGTISNLGHLVGGPIIAAVADTSSRTRAIAISVALVVSSKCLFAVVYVVSGRLAAGHAPAGSGDIAFLAIPFPILVLCGALIGDVTPTASRGAVFARLTVCHGVAAGVSQVLHLLLLRLYLTDYTPIIVAVALLSPLPAVPLLVLMRRARLPARKVLCEAPTPPATGKAAESAEAAGSAEERGPRAAVRLLLRERRLLCACVSTFVFIFGVHGGGSLMNSLTLALGWRQGDLYTLHLVITLPTSLTCITLASRFIFPRIGTAAAVIHGIACLLLMCLGFGVAPWLGAGAIGLSLFLIGCAAPGVPALLAVLTEQAPPRQLAMAQACLSVVATLAIGISTSVFGHLFDPSTPESAARPYALSLVLGTLGACPLLALLVPIAREQLRALRVGEGAGSE</sequence>
<protein>
    <recommendedName>
        <fullName evidence="4">Major facilitator superfamily (MFS) profile domain-containing protein</fullName>
    </recommendedName>
</protein>
<feature type="transmembrane region" description="Helical" evidence="1">
    <location>
        <begin position="432"/>
        <end position="455"/>
    </location>
</feature>
<evidence type="ECO:0000313" key="3">
    <source>
        <dbReference type="Proteomes" id="UP000013827"/>
    </source>
</evidence>
<feature type="transmembrane region" description="Helical" evidence="1">
    <location>
        <begin position="43"/>
        <end position="62"/>
    </location>
</feature>
<reference evidence="3" key="1">
    <citation type="journal article" date="2013" name="Nature">
        <title>Pan genome of the phytoplankton Emiliania underpins its global distribution.</title>
        <authorList>
            <person name="Read B.A."/>
            <person name="Kegel J."/>
            <person name="Klute M.J."/>
            <person name="Kuo A."/>
            <person name="Lefebvre S.C."/>
            <person name="Maumus F."/>
            <person name="Mayer C."/>
            <person name="Miller J."/>
            <person name="Monier A."/>
            <person name="Salamov A."/>
            <person name="Young J."/>
            <person name="Aguilar M."/>
            <person name="Claverie J.M."/>
            <person name="Frickenhaus S."/>
            <person name="Gonzalez K."/>
            <person name="Herman E.K."/>
            <person name="Lin Y.C."/>
            <person name="Napier J."/>
            <person name="Ogata H."/>
            <person name="Sarno A.F."/>
            <person name="Shmutz J."/>
            <person name="Schroeder D."/>
            <person name="de Vargas C."/>
            <person name="Verret F."/>
            <person name="von Dassow P."/>
            <person name="Valentin K."/>
            <person name="Van de Peer Y."/>
            <person name="Wheeler G."/>
            <person name="Dacks J.B."/>
            <person name="Delwiche C.F."/>
            <person name="Dyhrman S.T."/>
            <person name="Glockner G."/>
            <person name="John U."/>
            <person name="Richards T."/>
            <person name="Worden A.Z."/>
            <person name="Zhang X."/>
            <person name="Grigoriev I.V."/>
            <person name="Allen A.E."/>
            <person name="Bidle K."/>
            <person name="Borodovsky M."/>
            <person name="Bowler C."/>
            <person name="Brownlee C."/>
            <person name="Cock J.M."/>
            <person name="Elias M."/>
            <person name="Gladyshev V.N."/>
            <person name="Groth M."/>
            <person name="Guda C."/>
            <person name="Hadaegh A."/>
            <person name="Iglesias-Rodriguez M.D."/>
            <person name="Jenkins J."/>
            <person name="Jones B.M."/>
            <person name="Lawson T."/>
            <person name="Leese F."/>
            <person name="Lindquist E."/>
            <person name="Lobanov A."/>
            <person name="Lomsadze A."/>
            <person name="Malik S.B."/>
            <person name="Marsh M.E."/>
            <person name="Mackinder L."/>
            <person name="Mock T."/>
            <person name="Mueller-Roeber B."/>
            <person name="Pagarete A."/>
            <person name="Parker M."/>
            <person name="Probert I."/>
            <person name="Quesneville H."/>
            <person name="Raines C."/>
            <person name="Rensing S.A."/>
            <person name="Riano-Pachon D.M."/>
            <person name="Richier S."/>
            <person name="Rokitta S."/>
            <person name="Shiraiwa Y."/>
            <person name="Soanes D.M."/>
            <person name="van der Giezen M."/>
            <person name="Wahlund T.M."/>
            <person name="Williams B."/>
            <person name="Wilson W."/>
            <person name="Wolfe G."/>
            <person name="Wurch L.L."/>
        </authorList>
    </citation>
    <scope>NUCLEOTIDE SEQUENCE</scope>
</reference>
<feature type="transmembrane region" description="Helical" evidence="1">
    <location>
        <begin position="203"/>
        <end position="230"/>
    </location>
</feature>
<dbReference type="RefSeq" id="XP_005788380.1">
    <property type="nucleotide sequence ID" value="XM_005788323.1"/>
</dbReference>
<keyword evidence="1" id="KW-1133">Transmembrane helix</keyword>
<accession>A0A0D3KJL6</accession>
<feature type="transmembrane region" description="Helical" evidence="1">
    <location>
        <begin position="399"/>
        <end position="420"/>
    </location>
</feature>
<dbReference type="KEGG" id="ehx:EMIHUDRAFT_110547"/>
<dbReference type="Proteomes" id="UP000013827">
    <property type="component" value="Unassembled WGS sequence"/>
</dbReference>
<name>A0A0D3KJL6_EMIH1</name>
<keyword evidence="1" id="KW-0472">Membrane</keyword>
<dbReference type="GeneID" id="17281222"/>
<organism evidence="2 3">
    <name type="scientific">Emiliania huxleyi (strain CCMP1516)</name>
    <dbReference type="NCBI Taxonomy" id="280463"/>
    <lineage>
        <taxon>Eukaryota</taxon>
        <taxon>Haptista</taxon>
        <taxon>Haptophyta</taxon>
        <taxon>Prymnesiophyceae</taxon>
        <taxon>Isochrysidales</taxon>
        <taxon>Noelaerhabdaceae</taxon>
        <taxon>Emiliania</taxon>
    </lineage>
</organism>
<feature type="transmembrane region" description="Helical" evidence="1">
    <location>
        <begin position="236"/>
        <end position="254"/>
    </location>
</feature>
<reference evidence="2" key="2">
    <citation type="submission" date="2024-10" db="UniProtKB">
        <authorList>
            <consortium name="EnsemblProtists"/>
        </authorList>
    </citation>
    <scope>IDENTIFICATION</scope>
</reference>
<feature type="transmembrane region" description="Helical" evidence="1">
    <location>
        <begin position="344"/>
        <end position="365"/>
    </location>
</feature>
<dbReference type="OMA" id="ARGWEAS"/>
<proteinExistence type="predicted"/>
<keyword evidence="3" id="KW-1185">Reference proteome</keyword>
<feature type="transmembrane region" description="Helical" evidence="1">
    <location>
        <begin position="467"/>
        <end position="488"/>
    </location>
</feature>
<dbReference type="Gene3D" id="1.20.1250.20">
    <property type="entry name" value="MFS general substrate transporter like domains"/>
    <property type="match status" value="1"/>
</dbReference>
<dbReference type="EnsemblProtists" id="EOD35951">
    <property type="protein sequence ID" value="EOD35951"/>
    <property type="gene ID" value="EMIHUDRAFT_110547"/>
</dbReference>
<dbReference type="InterPro" id="IPR011701">
    <property type="entry name" value="MFS"/>
</dbReference>
<dbReference type="Pfam" id="PF07690">
    <property type="entry name" value="MFS_1"/>
    <property type="match status" value="1"/>
</dbReference>
<dbReference type="GO" id="GO:0022857">
    <property type="term" value="F:transmembrane transporter activity"/>
    <property type="evidence" value="ECO:0007669"/>
    <property type="project" value="InterPro"/>
</dbReference>
<dbReference type="SUPFAM" id="SSF103473">
    <property type="entry name" value="MFS general substrate transporter"/>
    <property type="match status" value="1"/>
</dbReference>
<feature type="transmembrane region" description="Helical" evidence="1">
    <location>
        <begin position="137"/>
        <end position="159"/>
    </location>
</feature>
<dbReference type="InterPro" id="IPR036259">
    <property type="entry name" value="MFS_trans_sf"/>
</dbReference>
<evidence type="ECO:0000256" key="1">
    <source>
        <dbReference type="SAM" id="Phobius"/>
    </source>
</evidence>
<feature type="transmembrane region" description="Helical" evidence="1">
    <location>
        <begin position="372"/>
        <end position="393"/>
    </location>
</feature>
<evidence type="ECO:0000313" key="2">
    <source>
        <dbReference type="EnsemblProtists" id="EOD35951"/>
    </source>
</evidence>
<dbReference type="AlphaFoldDB" id="A0A0D3KJL6"/>
<keyword evidence="1" id="KW-0812">Transmembrane</keyword>